<feature type="domain" description="DUF218" evidence="1">
    <location>
        <begin position="38"/>
        <end position="194"/>
    </location>
</feature>
<dbReference type="CDD" id="cd06259">
    <property type="entry name" value="YdcF-like"/>
    <property type="match status" value="1"/>
</dbReference>
<sequence>MLITAVVGVALVGATLPVVVRQFYPPAPAPAGQGEPGVVVVLGAGRHRQGDGYRLTATGLRRLHRGVEEARRRNLPLLLSGGAEDRVPRNPDDSEAGMMAVEARRLWPGARIEIEPASRSTWENAVNSAAQLHRRGIDSVLLVTDRVHQPRALLSFRRQGLTARPAAVDTLPEAAWVPSAGALAEVPVIWREWAALIWYRIRYF</sequence>
<keyword evidence="3" id="KW-1185">Reference proteome</keyword>
<organism evidence="2 3">
    <name type="scientific">Alloalcanivorax profundimaris</name>
    <dbReference type="NCBI Taxonomy" id="2735259"/>
    <lineage>
        <taxon>Bacteria</taxon>
        <taxon>Pseudomonadati</taxon>
        <taxon>Pseudomonadota</taxon>
        <taxon>Gammaproteobacteria</taxon>
        <taxon>Oceanospirillales</taxon>
        <taxon>Alcanivoracaceae</taxon>
        <taxon>Alloalcanivorax</taxon>
    </lineage>
</organism>
<name>A0ABS0AWH9_9GAMM</name>
<dbReference type="Pfam" id="PF02698">
    <property type="entry name" value="DUF218"/>
    <property type="match status" value="1"/>
</dbReference>
<reference evidence="2 3" key="1">
    <citation type="submission" date="2012-09" db="EMBL/GenBank/DDBJ databases">
        <title>Genome Sequence of alkane-degrading Bacterium Alcanivorax sp. 521-1.</title>
        <authorList>
            <person name="Lai Q."/>
            <person name="Shao Z."/>
        </authorList>
    </citation>
    <scope>NUCLEOTIDE SEQUENCE [LARGE SCALE GENOMIC DNA]</scope>
    <source>
        <strain evidence="2 3">521-1</strain>
    </source>
</reference>
<evidence type="ECO:0000313" key="2">
    <source>
        <dbReference type="EMBL" id="MBF5057937.1"/>
    </source>
</evidence>
<comment type="caution">
    <text evidence="2">The sequence shown here is derived from an EMBL/GenBank/DDBJ whole genome shotgun (WGS) entry which is preliminary data.</text>
</comment>
<protein>
    <recommendedName>
        <fullName evidence="1">DUF218 domain-containing protein</fullName>
    </recommendedName>
</protein>
<dbReference type="RefSeq" id="WP_194866040.1">
    <property type="nucleotide sequence ID" value="NZ_ARXX01000066.1"/>
</dbReference>
<dbReference type="Gene3D" id="3.40.50.620">
    <property type="entry name" value="HUPs"/>
    <property type="match status" value="1"/>
</dbReference>
<dbReference type="InterPro" id="IPR051599">
    <property type="entry name" value="Cell_Envelope_Assoc"/>
</dbReference>
<dbReference type="PANTHER" id="PTHR30336:SF4">
    <property type="entry name" value="ENVELOPE BIOGENESIS FACTOR ELYC"/>
    <property type="match status" value="1"/>
</dbReference>
<dbReference type="InterPro" id="IPR003848">
    <property type="entry name" value="DUF218"/>
</dbReference>
<dbReference type="Proteomes" id="UP000662703">
    <property type="component" value="Unassembled WGS sequence"/>
</dbReference>
<accession>A0ABS0AWH9</accession>
<dbReference type="PANTHER" id="PTHR30336">
    <property type="entry name" value="INNER MEMBRANE PROTEIN, PROBABLE PERMEASE"/>
    <property type="match status" value="1"/>
</dbReference>
<evidence type="ECO:0000313" key="3">
    <source>
        <dbReference type="Proteomes" id="UP000662703"/>
    </source>
</evidence>
<evidence type="ECO:0000259" key="1">
    <source>
        <dbReference type="Pfam" id="PF02698"/>
    </source>
</evidence>
<proteinExistence type="predicted"/>
<gene>
    <name evidence="2" type="ORF">Y5W_03231</name>
</gene>
<dbReference type="EMBL" id="ARXX01000066">
    <property type="protein sequence ID" value="MBF5057937.1"/>
    <property type="molecule type" value="Genomic_DNA"/>
</dbReference>
<dbReference type="InterPro" id="IPR014729">
    <property type="entry name" value="Rossmann-like_a/b/a_fold"/>
</dbReference>